<organism evidence="2 3">
    <name type="scientific">Limnohabitans curvus</name>
    <dbReference type="NCBI Taxonomy" id="323423"/>
    <lineage>
        <taxon>Bacteria</taxon>
        <taxon>Pseudomonadati</taxon>
        <taxon>Pseudomonadota</taxon>
        <taxon>Betaproteobacteria</taxon>
        <taxon>Burkholderiales</taxon>
        <taxon>Comamonadaceae</taxon>
        <taxon>Limnohabitans</taxon>
    </lineage>
</organism>
<accession>A0A315ESI5</accession>
<reference evidence="2 3" key="1">
    <citation type="submission" date="2017-04" db="EMBL/GenBank/DDBJ databases">
        <title>Unexpected and diverse lifestyles within the genus Limnohabitans.</title>
        <authorList>
            <person name="Kasalicky V."/>
            <person name="Mehrshad M."/>
            <person name="Andrei S.-A."/>
            <person name="Salcher M."/>
            <person name="Kratochvilova H."/>
            <person name="Simek K."/>
            <person name="Ghai R."/>
        </authorList>
    </citation>
    <scope>NUCLEOTIDE SEQUENCE [LARGE SCALE GENOMIC DNA]</scope>
    <source>
        <strain evidence="2 3">MWH-C5</strain>
    </source>
</reference>
<dbReference type="AlphaFoldDB" id="A0A315ESI5"/>
<evidence type="ECO:0000313" key="3">
    <source>
        <dbReference type="Proteomes" id="UP000251341"/>
    </source>
</evidence>
<feature type="region of interest" description="Disordered" evidence="1">
    <location>
        <begin position="341"/>
        <end position="361"/>
    </location>
</feature>
<comment type="caution">
    <text evidence="2">The sequence shown here is derived from an EMBL/GenBank/DDBJ whole genome shotgun (WGS) entry which is preliminary data.</text>
</comment>
<protein>
    <recommendedName>
        <fullName evidence="4">Flagellar hook-length control protein-like C-terminal domain-containing protein</fullName>
    </recommendedName>
</protein>
<gene>
    <name evidence="2" type="ORF">B9Z44_09610</name>
</gene>
<proteinExistence type="predicted"/>
<evidence type="ECO:0000256" key="1">
    <source>
        <dbReference type="SAM" id="MobiDB-lite"/>
    </source>
</evidence>
<dbReference type="Proteomes" id="UP000251341">
    <property type="component" value="Unassembled WGS sequence"/>
</dbReference>
<name>A0A315ESI5_9BURK</name>
<dbReference type="EMBL" id="NESP01000001">
    <property type="protein sequence ID" value="PUE59808.1"/>
    <property type="molecule type" value="Genomic_DNA"/>
</dbReference>
<evidence type="ECO:0000313" key="2">
    <source>
        <dbReference type="EMBL" id="PUE59808.1"/>
    </source>
</evidence>
<keyword evidence="3" id="KW-1185">Reference proteome</keyword>
<evidence type="ECO:0008006" key="4">
    <source>
        <dbReference type="Google" id="ProtNLM"/>
    </source>
</evidence>
<dbReference type="RefSeq" id="WP_108402305.1">
    <property type="nucleotide sequence ID" value="NZ_NESP01000001.1"/>
</dbReference>
<sequence length="361" mass="39337">MAILGPEGVNAISRVAPIHLEMRTAYVEAPVARQLGLHDGQVVQATATVVNQQLKLALNEHIFNLPLQPYIKEGDLVQLRAQLLPAGKWALQLLHTGNFAGPEAPQAAIPTRLNTLLFQPGGFASLLTLLRPGVLESLVPPVQDAGELKKRITAQRLSMGSLQAQTLKRFVLGHSKTSEASLAEGEPVADNTKVLLRLLMAERARVEEDSGDTQESLHHALDEVEAAQVQSAQNLRKGELNFALVIPFRDADPVALHFEQKGNKPGQPKNPLVVNMHTQSRVLGEVWLKTTISNNAQVDLTMWALNKDVADLAKFNASELTDELESAGLRMGSFQVYNAPRPEALEDHPPTEHGSLVDTRA</sequence>